<dbReference type="Proteomes" id="UP001607303">
    <property type="component" value="Unassembled WGS sequence"/>
</dbReference>
<comment type="caution">
    <text evidence="1">The sequence shown here is derived from an EMBL/GenBank/DDBJ whole genome shotgun (WGS) entry which is preliminary data.</text>
</comment>
<dbReference type="AlphaFoldDB" id="A0ABD2BZV0"/>
<reference evidence="1 2" key="1">
    <citation type="journal article" date="2024" name="Ann. Entomol. Soc. Am.">
        <title>Genomic analyses of the southern and eastern yellowjacket wasps (Hymenoptera: Vespidae) reveal evolutionary signatures of social life.</title>
        <authorList>
            <person name="Catto M.A."/>
            <person name="Caine P.B."/>
            <person name="Orr S.E."/>
            <person name="Hunt B.G."/>
            <person name="Goodisman M.A.D."/>
        </authorList>
    </citation>
    <scope>NUCLEOTIDE SEQUENCE [LARGE SCALE GENOMIC DNA]</scope>
    <source>
        <strain evidence="1">232</strain>
        <tissue evidence="1">Head and thorax</tissue>
    </source>
</reference>
<gene>
    <name evidence="1" type="ORF">V1477_011668</name>
</gene>
<protein>
    <submittedName>
        <fullName evidence="1">Uncharacterized protein</fullName>
    </submittedName>
</protein>
<name>A0ABD2BZV0_VESMC</name>
<proteinExistence type="predicted"/>
<evidence type="ECO:0000313" key="1">
    <source>
        <dbReference type="EMBL" id="KAL2738309.1"/>
    </source>
</evidence>
<keyword evidence="2" id="KW-1185">Reference proteome</keyword>
<accession>A0ABD2BZV0</accession>
<sequence length="381" mass="44715">MSKSVLPIIPYNDKRYDNFQEKSTSKVKNLIKLWKSANVKLSLLCNLDNIDAISVYGISRKIFFRLQKYYNYISLKLLPYSNEKCFSGNIKQCYRLDKCQRNSLHLFTKLHNLKKHTRLIQNQKKIRYINHDIRNNYLSINKKQNNKEEINSKINSNYNYTWNSNGMQNCTVTTTFFPKIEMEKTLPLYNIVDLFANLNLGQVKNNTIPVNVYETNYEKDLDNAHNDKSTLSNNINSMCKVMMEESFHHPFTGKSNEIIQLSNYNYINTNYSNTQCKVNFNSEDNLKNLKYLINDISDIPPKETIQVHSEDVSCKTRSIQWSTEVDVIYYTGDANGDKVIWREIEPLHEEAYQQANHNDLQITLTNKNIISSMNNYQSFDS</sequence>
<dbReference type="EMBL" id="JAYRBN010000063">
    <property type="protein sequence ID" value="KAL2738309.1"/>
    <property type="molecule type" value="Genomic_DNA"/>
</dbReference>
<evidence type="ECO:0000313" key="2">
    <source>
        <dbReference type="Proteomes" id="UP001607303"/>
    </source>
</evidence>
<organism evidence="1 2">
    <name type="scientific">Vespula maculifrons</name>
    <name type="common">Eastern yellow jacket</name>
    <name type="synonym">Wasp</name>
    <dbReference type="NCBI Taxonomy" id="7453"/>
    <lineage>
        <taxon>Eukaryota</taxon>
        <taxon>Metazoa</taxon>
        <taxon>Ecdysozoa</taxon>
        <taxon>Arthropoda</taxon>
        <taxon>Hexapoda</taxon>
        <taxon>Insecta</taxon>
        <taxon>Pterygota</taxon>
        <taxon>Neoptera</taxon>
        <taxon>Endopterygota</taxon>
        <taxon>Hymenoptera</taxon>
        <taxon>Apocrita</taxon>
        <taxon>Aculeata</taxon>
        <taxon>Vespoidea</taxon>
        <taxon>Vespidae</taxon>
        <taxon>Vespinae</taxon>
        <taxon>Vespula</taxon>
    </lineage>
</organism>